<evidence type="ECO:0000313" key="2">
    <source>
        <dbReference type="Proteomes" id="UP000801864"/>
    </source>
</evidence>
<organism evidence="1 2">
    <name type="scientific">Trichoderma lentiforme</name>
    <dbReference type="NCBI Taxonomy" id="1567552"/>
    <lineage>
        <taxon>Eukaryota</taxon>
        <taxon>Fungi</taxon>
        <taxon>Dikarya</taxon>
        <taxon>Ascomycota</taxon>
        <taxon>Pezizomycotina</taxon>
        <taxon>Sordariomycetes</taxon>
        <taxon>Hypocreomycetidae</taxon>
        <taxon>Hypocreales</taxon>
        <taxon>Hypocreaceae</taxon>
        <taxon>Trichoderma</taxon>
    </lineage>
</organism>
<evidence type="ECO:0000313" key="1">
    <source>
        <dbReference type="EMBL" id="KAF3073278.1"/>
    </source>
</evidence>
<proteinExistence type="predicted"/>
<sequence>MPIIGARDLEVWIKGNGSREPYLDPSSWAGDWDASYAVDVSRMWCRHLGLGAGRWIIHVLVR</sequence>
<dbReference type="AlphaFoldDB" id="A0A9P5CG69"/>
<name>A0A9P5CG69_9HYPO</name>
<dbReference type="EMBL" id="QLNT01000007">
    <property type="protein sequence ID" value="KAF3073278.1"/>
    <property type="molecule type" value="Genomic_DNA"/>
</dbReference>
<keyword evidence="2" id="KW-1185">Reference proteome</keyword>
<reference evidence="1 2" key="1">
    <citation type="submission" date="2018-06" db="EMBL/GenBank/DDBJ databases">
        <title>Genome analysis of cellulolytic fungus Trichoderma lentiforme CFAM-422.</title>
        <authorList>
            <person name="Steindorff A.S."/>
            <person name="Formighieri E.F."/>
            <person name="Midorikawa G.E.O."/>
            <person name="Tamietti M.S."/>
            <person name="Ramos E.Z."/>
            <person name="Silva A.S."/>
            <person name="Bon E.P.S."/>
            <person name="Mendes T.D."/>
            <person name="Damaso M.C.T."/>
            <person name="Favaro L.C.L."/>
        </authorList>
    </citation>
    <scope>NUCLEOTIDE SEQUENCE [LARGE SCALE GENOMIC DNA]</scope>
    <source>
        <strain evidence="1 2">CFAM-422</strain>
    </source>
</reference>
<protein>
    <submittedName>
        <fullName evidence="1">Uncharacterized protein</fullName>
    </submittedName>
</protein>
<dbReference type="Proteomes" id="UP000801864">
    <property type="component" value="Unassembled WGS sequence"/>
</dbReference>
<gene>
    <name evidence="1" type="ORF">CFAM422_004992</name>
</gene>
<comment type="caution">
    <text evidence="1">The sequence shown here is derived from an EMBL/GenBank/DDBJ whole genome shotgun (WGS) entry which is preliminary data.</text>
</comment>
<accession>A0A9P5CG69</accession>